<dbReference type="CDD" id="cd13220">
    <property type="entry name" value="PH-GRAM_GRAMDC"/>
    <property type="match status" value="1"/>
</dbReference>
<dbReference type="GO" id="GO:0140268">
    <property type="term" value="C:endoplasmic reticulum-plasma membrane contact site"/>
    <property type="evidence" value="ECO:0007669"/>
    <property type="project" value="TreeGrafter"/>
</dbReference>
<feature type="compositionally biased region" description="Basic residues" evidence="7">
    <location>
        <begin position="2100"/>
        <end position="2109"/>
    </location>
</feature>
<feature type="transmembrane region" description="Helical" evidence="8">
    <location>
        <begin position="677"/>
        <end position="697"/>
    </location>
</feature>
<dbReference type="InterPro" id="IPR051482">
    <property type="entry name" value="Cholesterol_transport"/>
</dbReference>
<feature type="domain" description="VASt" evidence="9">
    <location>
        <begin position="1919"/>
        <end position="2090"/>
    </location>
</feature>
<dbReference type="PANTHER" id="PTHR23319:SF4">
    <property type="entry name" value="GRAM DOMAIN CONTAINING 1B, ISOFORM E"/>
    <property type="match status" value="1"/>
</dbReference>
<dbReference type="Pfam" id="PF16016">
    <property type="entry name" value="VASt"/>
    <property type="match status" value="1"/>
</dbReference>
<dbReference type="GO" id="GO:0120015">
    <property type="term" value="F:sterol transfer activity"/>
    <property type="evidence" value="ECO:0007669"/>
    <property type="project" value="TreeGrafter"/>
</dbReference>
<dbReference type="GO" id="GO:0032934">
    <property type="term" value="F:sterol binding"/>
    <property type="evidence" value="ECO:0007669"/>
    <property type="project" value="TreeGrafter"/>
</dbReference>
<feature type="transmembrane region" description="Helical" evidence="8">
    <location>
        <begin position="181"/>
        <end position="204"/>
    </location>
</feature>
<evidence type="ECO:0000313" key="10">
    <source>
        <dbReference type="EMBL" id="CRK43119.1"/>
    </source>
</evidence>
<dbReference type="InterPro" id="IPR049453">
    <property type="entry name" value="Memb_transporter_dom"/>
</dbReference>
<feature type="compositionally biased region" description="Low complexity" evidence="7">
    <location>
        <begin position="1438"/>
        <end position="1447"/>
    </location>
</feature>
<feature type="transmembrane region" description="Helical" evidence="8">
    <location>
        <begin position="129"/>
        <end position="148"/>
    </location>
</feature>
<dbReference type="PROSITE" id="PS51778">
    <property type="entry name" value="VAST"/>
    <property type="match status" value="1"/>
</dbReference>
<feature type="region of interest" description="Disordered" evidence="7">
    <location>
        <begin position="1818"/>
        <end position="1912"/>
    </location>
</feature>
<accession>A0A0G4N9S8</accession>
<evidence type="ECO:0000256" key="5">
    <source>
        <dbReference type="ARBA" id="ARBA00022989"/>
    </source>
</evidence>
<feature type="compositionally biased region" description="Polar residues" evidence="7">
    <location>
        <begin position="1393"/>
        <end position="1402"/>
    </location>
</feature>
<protein>
    <recommendedName>
        <fullName evidence="9">VASt domain-containing protein</fullName>
    </recommendedName>
</protein>
<dbReference type="EMBL" id="CVQH01027971">
    <property type="protein sequence ID" value="CRK43119.1"/>
    <property type="molecule type" value="Genomic_DNA"/>
</dbReference>
<feature type="region of interest" description="Disordered" evidence="7">
    <location>
        <begin position="1469"/>
        <end position="1639"/>
    </location>
</feature>
<dbReference type="GO" id="GO:0005739">
    <property type="term" value="C:mitochondrion"/>
    <property type="evidence" value="ECO:0007669"/>
    <property type="project" value="TreeGrafter"/>
</dbReference>
<feature type="compositionally biased region" description="Acidic residues" evidence="7">
    <location>
        <begin position="1833"/>
        <end position="1853"/>
    </location>
</feature>
<feature type="transmembrane region" description="Helical" evidence="8">
    <location>
        <begin position="2156"/>
        <end position="2172"/>
    </location>
</feature>
<dbReference type="InterPro" id="IPR004182">
    <property type="entry name" value="GRAM"/>
</dbReference>
<reference evidence="11" key="1">
    <citation type="submission" date="2015-05" db="EMBL/GenBank/DDBJ databases">
        <authorList>
            <person name="Fogelqvist Johan"/>
        </authorList>
    </citation>
    <scope>NUCLEOTIDE SEQUENCE [LARGE SCALE GENOMIC DNA]</scope>
</reference>
<feature type="transmembrane region" description="Helical" evidence="8">
    <location>
        <begin position="155"/>
        <end position="175"/>
    </location>
</feature>
<dbReference type="STRING" id="100787.A0A0G4N9S8"/>
<comment type="similarity">
    <text evidence="3">Belongs to the YSP2 family.</text>
</comment>
<dbReference type="GO" id="GO:0032541">
    <property type="term" value="C:cortical endoplasmic reticulum"/>
    <property type="evidence" value="ECO:0007669"/>
    <property type="project" value="TreeGrafter"/>
</dbReference>
<feature type="compositionally biased region" description="Basic and acidic residues" evidence="7">
    <location>
        <begin position="1144"/>
        <end position="1164"/>
    </location>
</feature>
<feature type="compositionally biased region" description="Basic and acidic residues" evidence="7">
    <location>
        <begin position="1549"/>
        <end position="1559"/>
    </location>
</feature>
<dbReference type="GO" id="GO:0032366">
    <property type="term" value="P:intracellular sterol transport"/>
    <property type="evidence" value="ECO:0007669"/>
    <property type="project" value="TreeGrafter"/>
</dbReference>
<dbReference type="Proteomes" id="UP000044602">
    <property type="component" value="Unassembled WGS sequence"/>
</dbReference>
<feature type="compositionally biased region" description="Polar residues" evidence="7">
    <location>
        <begin position="1416"/>
        <end position="1430"/>
    </location>
</feature>
<feature type="transmembrane region" description="Helical" evidence="8">
    <location>
        <begin position="786"/>
        <end position="808"/>
    </location>
</feature>
<evidence type="ECO:0000256" key="3">
    <source>
        <dbReference type="ARBA" id="ARBA00006582"/>
    </source>
</evidence>
<keyword evidence="5 8" id="KW-1133">Transmembrane helix</keyword>
<proteinExistence type="inferred from homology"/>
<dbReference type="GO" id="GO:0005789">
    <property type="term" value="C:endoplasmic reticulum membrane"/>
    <property type="evidence" value="ECO:0007669"/>
    <property type="project" value="TreeGrafter"/>
</dbReference>
<evidence type="ECO:0000256" key="4">
    <source>
        <dbReference type="ARBA" id="ARBA00022692"/>
    </source>
</evidence>
<feature type="compositionally biased region" description="Basic residues" evidence="7">
    <location>
        <begin position="602"/>
        <end position="612"/>
    </location>
</feature>
<feature type="compositionally biased region" description="Low complexity" evidence="7">
    <location>
        <begin position="1323"/>
        <end position="1334"/>
    </location>
</feature>
<dbReference type="InterPro" id="IPR011993">
    <property type="entry name" value="PH-like_dom_sf"/>
</dbReference>
<evidence type="ECO:0000259" key="9">
    <source>
        <dbReference type="PROSITE" id="PS51778"/>
    </source>
</evidence>
<feature type="compositionally biased region" description="Low complexity" evidence="7">
    <location>
        <begin position="1259"/>
        <end position="1282"/>
    </location>
</feature>
<keyword evidence="6 8" id="KW-0472">Membrane</keyword>
<evidence type="ECO:0000256" key="8">
    <source>
        <dbReference type="SAM" id="Phobius"/>
    </source>
</evidence>
<feature type="compositionally biased region" description="Basic residues" evidence="7">
    <location>
        <begin position="1216"/>
        <end position="1227"/>
    </location>
</feature>
<feature type="transmembrane region" description="Helical" evidence="8">
    <location>
        <begin position="718"/>
        <end position="736"/>
    </location>
</feature>
<evidence type="ECO:0000256" key="6">
    <source>
        <dbReference type="ARBA" id="ARBA00023136"/>
    </source>
</evidence>
<keyword evidence="11" id="KW-1185">Reference proteome</keyword>
<evidence type="ECO:0000256" key="7">
    <source>
        <dbReference type="SAM" id="MobiDB-lite"/>
    </source>
</evidence>
<dbReference type="Gene3D" id="2.30.29.30">
    <property type="entry name" value="Pleckstrin-homology domain (PH domain)/Phosphotyrosine-binding domain (PTB)"/>
    <property type="match status" value="1"/>
</dbReference>
<comment type="subcellular location">
    <subcellularLocation>
        <location evidence="1">Membrane</location>
        <topology evidence="1">Multi-pass membrane protein</topology>
    </subcellularLocation>
    <subcellularLocation>
        <location evidence="2">Membrane</location>
        <topology evidence="2">Single-pass membrane protein</topology>
    </subcellularLocation>
</comment>
<feature type="compositionally biased region" description="Low complexity" evidence="7">
    <location>
        <begin position="1560"/>
        <end position="1572"/>
    </location>
</feature>
<feature type="region of interest" description="Disordered" evidence="7">
    <location>
        <begin position="236"/>
        <end position="266"/>
    </location>
</feature>
<feature type="region of interest" description="Disordered" evidence="7">
    <location>
        <begin position="536"/>
        <end position="568"/>
    </location>
</feature>
<organism evidence="10 11">
    <name type="scientific">Verticillium longisporum</name>
    <name type="common">Verticillium dahliae var. longisporum</name>
    <dbReference type="NCBI Taxonomy" id="100787"/>
    <lineage>
        <taxon>Eukaryota</taxon>
        <taxon>Fungi</taxon>
        <taxon>Dikarya</taxon>
        <taxon>Ascomycota</taxon>
        <taxon>Pezizomycotina</taxon>
        <taxon>Sordariomycetes</taxon>
        <taxon>Hypocreomycetidae</taxon>
        <taxon>Glomerellales</taxon>
        <taxon>Plectosphaerellaceae</taxon>
        <taxon>Verticillium</taxon>
    </lineage>
</organism>
<dbReference type="SMART" id="SM00568">
    <property type="entry name" value="GRAM"/>
    <property type="match status" value="1"/>
</dbReference>
<feature type="compositionally biased region" description="Polar residues" evidence="7">
    <location>
        <begin position="1469"/>
        <end position="1490"/>
    </location>
</feature>
<dbReference type="PRINTS" id="PR02047">
    <property type="entry name" value="BREFELDNASP4"/>
</dbReference>
<evidence type="ECO:0000313" key="11">
    <source>
        <dbReference type="Proteomes" id="UP000044602"/>
    </source>
</evidence>
<evidence type="ECO:0000256" key="1">
    <source>
        <dbReference type="ARBA" id="ARBA00004141"/>
    </source>
</evidence>
<feature type="transmembrane region" description="Helical" evidence="8">
    <location>
        <begin position="98"/>
        <end position="117"/>
    </location>
</feature>
<dbReference type="InterPro" id="IPR031968">
    <property type="entry name" value="VASt"/>
</dbReference>
<name>A0A0G4N9S8_VERLO</name>
<feature type="compositionally biased region" description="Low complexity" evidence="7">
    <location>
        <begin position="1298"/>
        <end position="1316"/>
    </location>
</feature>
<evidence type="ECO:0000256" key="2">
    <source>
        <dbReference type="ARBA" id="ARBA00004167"/>
    </source>
</evidence>
<feature type="compositionally biased region" description="Basic and acidic residues" evidence="7">
    <location>
        <begin position="547"/>
        <end position="568"/>
    </location>
</feature>
<dbReference type="GO" id="GO:0005886">
    <property type="term" value="C:plasma membrane"/>
    <property type="evidence" value="ECO:0007669"/>
    <property type="project" value="TreeGrafter"/>
</dbReference>
<feature type="compositionally biased region" description="Basic and acidic residues" evidence="7">
    <location>
        <begin position="1235"/>
        <end position="1247"/>
    </location>
</feature>
<feature type="transmembrane region" description="Helical" evidence="8">
    <location>
        <begin position="639"/>
        <end position="657"/>
    </location>
</feature>
<feature type="transmembrane region" description="Helical" evidence="8">
    <location>
        <begin position="935"/>
        <end position="951"/>
    </location>
</feature>
<dbReference type="Pfam" id="PF02893">
    <property type="entry name" value="GRAM"/>
    <property type="match status" value="1"/>
</dbReference>
<dbReference type="Pfam" id="PF13515">
    <property type="entry name" value="FUSC_2"/>
    <property type="match status" value="1"/>
</dbReference>
<feature type="region of interest" description="Disordered" evidence="7">
    <location>
        <begin position="1216"/>
        <end position="1447"/>
    </location>
</feature>
<dbReference type="InterPro" id="IPR023244">
    <property type="entry name" value="Brefeldin_A-sensitivity_4"/>
</dbReference>
<feature type="region of interest" description="Disordered" evidence="7">
    <location>
        <begin position="2084"/>
        <end position="2132"/>
    </location>
</feature>
<feature type="region of interest" description="Disordered" evidence="7">
    <location>
        <begin position="586"/>
        <end position="616"/>
    </location>
</feature>
<sequence>MAEAEAAPAKGLRHGHRPRWLHSGIVKSRAWSAATWTNLRSNNLWRRVVKYSIATTLTIIIVLIPEVVALFPGTTFLAPLTTVFANPGQRMGAMVEGLLLTLVGATMGTAWGSLGLWLSSRAVDDNLQAAFAIRALFLLCAVFHHGYLRSSSPRLIVYVLFHLTSSTIILMGPWRALTNTIVTYVAYPILIGMVVTFLINFSIFPEPSNDFLAHATIDAIDQTTLAVTRSTNWFLSPGDGPDEPKSDQPAEALPNTAGTAKTEVGSSAKRPWYHHLWSGLRNPLSTPGSRAPVISAPAQHINLAALTASKAALRSGLQRCRAGQSEVNLEIAIGPLPPSSLKPITTKAMPGLVHNAVMLIGACDNKFVLLGDGEPDDATDTEDEDPFVRPLQRASALEELLGPRKFRNPTTLAEEDPLDALESVKPLRELEAGDPEVLEAIIKRIQLPTKDFTEALRQAALTVTTSLAYCYGLPKLKTGMPTPKRIILEEMDIHIDAFMDAIAIYDFCSTEELERAWRQWLATGGERDAMVLPQTMRKKGRSGRIPTPKEESRMEEEGTVEELDRPLARQRADVESVPNVLEASFQHAKPPFPTPPKAKGEAKKKKKEKRRAAASGGIVSRNRARVADVYESLQRSDDAIYAVKLAIAFFIISWPGFIPSWHEWYATIRGVWAPLQLILIFEVVIGTSFFVFILRLVGVTFGCVMGYAACVAGGSHRAPLVVILVIGAVPSVYIQLGTKYVKTGMVAISSMTAVALSMSPLPKSATLTCSRPIATVNENTVSHVNLYTRLVTFFIGCSVGLLVELILYPARARDRMVESLSTSIKQMSSMQTAIAVGVDNPKNLQLRSDKVQQRFERSREKAQGALSAAETFLPFCLTEPRLKGSFRQLHPIYREIIYVLHQIVDRMDNMLQLRRVYGSSVLEELNAEVHAYRRAVAASIAIALFVVNQALTTRMPLPQFIPSARLAMLRLINRVRQALIDKAAQHSEMATAAGGARKGGMRNYMASMQGPERVLSEDERTARVVTQHKFLSWNANAAGLMEIIEYLEELVELAKLLVGVNAFRSGMLEKPTFKEYAKNVKTREVPVDEDDAAAGASLTKTESRRSGTRIKRPGTGLSGLARQDTGQAKAEVGQRPDTGLSRPDTARPDTGSQRHDHGLQRHDTASSTGRQAAAERGDTGLHLHRTWTRGSRARSDSLETAVEGEAEIPLSLRRVSSRRASARKRRPTVTGAGTWRRDDDKGKDLVGKKLANVFRSKKSNLSLAGGAASPGGSANPSPSTSPEGKPASLAEDDDKNRSLPNLSSLSNSQSQSDLSNTTEPDADSIATTASAASSRPNDRKSRSRASTLSNRISIVVPAPTTPPNEKTGPIIVNTPPTPTDPNQIGPHSPPPTKQSADASNGPTPWGNLITHRRSRSGSAGPSKLSNTTFAPLTPTPESPSATTTSNSNGFFSSMLSAAQNAANQFSNTLQNNNIGQTPPKSSNLTANQTDLPEEDQVQVEPPLSPSRDANMDKEPAVKTLGDGELTLNQLGIVDPPSISGTPMTAKFPESVRSETRARSESAPAADTSSAASHEYGSDDARPAQNNAPRSLYENGGLGDRTPPPASLYEDKSAITRSGSVRSALGRRRHRGSSTATRGTGTTIGAAIAAANSSLGNPAANTSQQRLTGFAVSSKKRNRDFHALFKSVPDDDYLIEDYSCALQREILAHGRLYVSEGHLCFSSNILGWSTTLVMSFDEIVSVEKRSTALVFKNGLMISTLHAKHIFASFTSRDSTYDLIVNIWKLGHPTLRSSLNGVQLEGTGGDKTEKVDVGDEGSQIEGAHDQLDDQSMSGSDDESEDGDDIYDEDDEEDMVEPSQPQEPGAESDHDKVVGRKASGATALNGAPSDLVNAVGPPIPADDFPGPATHAPTECGDAASHYEKIVGDDIVPAPLGKVYDLLFGPASVTFMSKWLVNEAKCWDLQMEDRKGLSSDNMTRTYSYMKPLGGSIGPSKTKCIVSESIDHIDLEKAVNITCSTQTPDVPSGNAFIVKTKYCLSWAENNSTRVQVNCTLEWTGKSWLKGPITSGANEGQTTYVSDLLASTKAAVSSRPRSGTGNTGSGKKKKGRKNRNLQSGAGGEDKSHAKSAPPETWGMLEPLRPILGPITDLLKPLMTGNVTYGLLVGLLVAAWFGFPGQGARRQVGFYGYPDRVAAYEEMWRREETELWDWLEERVGLERLNDGSMPTRKRAIEPRTVEEKIREERMDEREIQEAIRVTEEKLQVLKGVVGKQRTGEEIPLEDKKR</sequence>
<dbReference type="PANTHER" id="PTHR23319">
    <property type="entry name" value="GRAM DOMAIN CONTAINING 1B, ISOFORM E"/>
    <property type="match status" value="1"/>
</dbReference>
<feature type="region of interest" description="Disordered" evidence="7">
    <location>
        <begin position="1091"/>
        <end position="1204"/>
    </location>
</feature>
<keyword evidence="4 8" id="KW-0812">Transmembrane</keyword>
<gene>
    <name evidence="10" type="ORF">BN1708_008977</name>
</gene>